<keyword evidence="1" id="KW-0479">Metal-binding</keyword>
<dbReference type="InterPro" id="IPR013087">
    <property type="entry name" value="Znf_C2H2_type"/>
</dbReference>
<dbReference type="AlphaFoldDB" id="W7E4D5"/>
<feature type="compositionally biased region" description="Polar residues" evidence="2">
    <location>
        <begin position="131"/>
        <end position="157"/>
    </location>
</feature>
<dbReference type="Proteomes" id="UP000054337">
    <property type="component" value="Unassembled WGS sequence"/>
</dbReference>
<dbReference type="OrthoDB" id="3670965at2759"/>
<evidence type="ECO:0000313" key="5">
    <source>
        <dbReference type="Proteomes" id="UP000054337"/>
    </source>
</evidence>
<reference evidence="4 5" key="1">
    <citation type="journal article" date="2013" name="PLoS Genet.">
        <title>Comparative genome structure, secondary metabolite, and effector coding capacity across Cochliobolus pathogens.</title>
        <authorList>
            <person name="Condon B.J."/>
            <person name="Leng Y."/>
            <person name="Wu D."/>
            <person name="Bushley K.E."/>
            <person name="Ohm R.A."/>
            <person name="Otillar R."/>
            <person name="Martin J."/>
            <person name="Schackwitz W."/>
            <person name="Grimwood J."/>
            <person name="MohdZainudin N."/>
            <person name="Xue C."/>
            <person name="Wang R."/>
            <person name="Manning V.A."/>
            <person name="Dhillon B."/>
            <person name="Tu Z.J."/>
            <person name="Steffenson B.J."/>
            <person name="Salamov A."/>
            <person name="Sun H."/>
            <person name="Lowry S."/>
            <person name="LaButti K."/>
            <person name="Han J."/>
            <person name="Copeland A."/>
            <person name="Lindquist E."/>
            <person name="Barry K."/>
            <person name="Schmutz J."/>
            <person name="Baker S.E."/>
            <person name="Ciuffetti L.M."/>
            <person name="Grigoriev I.V."/>
            <person name="Zhong S."/>
            <person name="Turgeon B.G."/>
        </authorList>
    </citation>
    <scope>NUCLEOTIDE SEQUENCE [LARGE SCALE GENOMIC DNA]</scope>
    <source>
        <strain evidence="4 5">FI3</strain>
    </source>
</reference>
<keyword evidence="5" id="KW-1185">Reference proteome</keyword>
<feature type="compositionally biased region" description="Basic and acidic residues" evidence="2">
    <location>
        <begin position="160"/>
        <end position="169"/>
    </location>
</feature>
<dbReference type="HOGENOM" id="CLU_781120_0_0_1"/>
<dbReference type="GeneID" id="26252657"/>
<dbReference type="PROSITE" id="PS00028">
    <property type="entry name" value="ZINC_FINGER_C2H2_1"/>
    <property type="match status" value="1"/>
</dbReference>
<proteinExistence type="predicted"/>
<dbReference type="GO" id="GO:0008270">
    <property type="term" value="F:zinc ion binding"/>
    <property type="evidence" value="ECO:0007669"/>
    <property type="project" value="UniProtKB-KW"/>
</dbReference>
<keyword evidence="1" id="KW-0863">Zinc-finger</keyword>
<evidence type="ECO:0000313" key="4">
    <source>
        <dbReference type="EMBL" id="EUN20870.1"/>
    </source>
</evidence>
<keyword evidence="1" id="KW-0862">Zinc</keyword>
<feature type="domain" description="C2H2-type" evidence="3">
    <location>
        <begin position="29"/>
        <end position="56"/>
    </location>
</feature>
<dbReference type="PROSITE" id="PS50157">
    <property type="entry name" value="ZINC_FINGER_C2H2_2"/>
    <property type="match status" value="1"/>
</dbReference>
<dbReference type="RefSeq" id="XP_014550444.1">
    <property type="nucleotide sequence ID" value="XM_014694958.1"/>
</dbReference>
<feature type="compositionally biased region" description="Polar residues" evidence="2">
    <location>
        <begin position="170"/>
        <end position="194"/>
    </location>
</feature>
<evidence type="ECO:0000256" key="2">
    <source>
        <dbReference type="SAM" id="MobiDB-lite"/>
    </source>
</evidence>
<dbReference type="EMBL" id="KI968880">
    <property type="protein sequence ID" value="EUN20870.1"/>
    <property type="molecule type" value="Genomic_DNA"/>
</dbReference>
<sequence length="330" mass="36663">MELNFQPDASEDQPSPKALTIHPDSNGNYLCKSCSKSFAHPEPYRYHASKHNATVEYIYDEYKQLATLKPEIKAFFGVHCDGSTHYVRTSISQPVGLGSTINGADEDVVLAFEEFRRRDFSSTEMHKETVPRQSGSSRWPSRPNTRLKLPSQSTETLMANDRRSQHTDDLTLTASRSSRPDTKSPSQSTETLTANDKRSQDVDDPASTARNSLPEHVTGIVAVASFFSTADGVHGHEVLVTTRSDTIILLGLVDLDALLQHPRLAKQLQEMIGGHTFPKLLKYKKKPKDTKVMIYRGNLPNDLPIGVREGVRLDDCSPVLQAEVCSILDS</sequence>
<evidence type="ECO:0000259" key="3">
    <source>
        <dbReference type="PROSITE" id="PS50157"/>
    </source>
</evidence>
<feature type="region of interest" description="Disordered" evidence="2">
    <location>
        <begin position="121"/>
        <end position="213"/>
    </location>
</feature>
<protein>
    <recommendedName>
        <fullName evidence="3">C2H2-type domain-containing protein</fullName>
    </recommendedName>
</protein>
<evidence type="ECO:0000256" key="1">
    <source>
        <dbReference type="PROSITE-ProRule" id="PRU00042"/>
    </source>
</evidence>
<name>W7E4D5_BIPV3</name>
<accession>W7E4D5</accession>
<organism evidence="4 5">
    <name type="scientific">Bipolaris victoriae (strain FI3)</name>
    <name type="common">Victoria blight of oats agent</name>
    <name type="synonym">Cochliobolus victoriae</name>
    <dbReference type="NCBI Taxonomy" id="930091"/>
    <lineage>
        <taxon>Eukaryota</taxon>
        <taxon>Fungi</taxon>
        <taxon>Dikarya</taxon>
        <taxon>Ascomycota</taxon>
        <taxon>Pezizomycotina</taxon>
        <taxon>Dothideomycetes</taxon>
        <taxon>Pleosporomycetidae</taxon>
        <taxon>Pleosporales</taxon>
        <taxon>Pleosporineae</taxon>
        <taxon>Pleosporaceae</taxon>
        <taxon>Bipolaris</taxon>
    </lineage>
</organism>
<gene>
    <name evidence="4" type="ORF">COCVIDRAFT_21103</name>
</gene>
<feature type="compositionally biased region" description="Basic and acidic residues" evidence="2">
    <location>
        <begin position="121"/>
        <end position="130"/>
    </location>
</feature>
<feature type="region of interest" description="Disordered" evidence="2">
    <location>
        <begin position="1"/>
        <end position="21"/>
    </location>
</feature>